<dbReference type="SUPFAM" id="SSF46785">
    <property type="entry name" value="Winged helix' DNA-binding domain"/>
    <property type="match status" value="2"/>
</dbReference>
<dbReference type="PANTHER" id="PTHR30185:SF18">
    <property type="entry name" value="TRANSCRIPTIONAL REGULATOR MTLR"/>
    <property type="match status" value="1"/>
</dbReference>
<keyword evidence="10" id="KW-1185">Reference proteome</keyword>
<dbReference type="EMBL" id="BAAADJ010000011">
    <property type="protein sequence ID" value="GAA0322611.1"/>
    <property type="molecule type" value="Genomic_DNA"/>
</dbReference>
<dbReference type="Gene3D" id="3.40.50.2300">
    <property type="match status" value="1"/>
</dbReference>
<dbReference type="InterPro" id="IPR036388">
    <property type="entry name" value="WH-like_DNA-bd_sf"/>
</dbReference>
<reference evidence="9 10" key="1">
    <citation type="journal article" date="2019" name="Int. J. Syst. Evol. Microbiol.">
        <title>The Global Catalogue of Microorganisms (GCM) 10K type strain sequencing project: providing services to taxonomists for standard genome sequencing and annotation.</title>
        <authorList>
            <consortium name="The Broad Institute Genomics Platform"/>
            <consortium name="The Broad Institute Genome Sequencing Center for Infectious Disease"/>
            <person name="Wu L."/>
            <person name="Ma J."/>
        </authorList>
    </citation>
    <scope>NUCLEOTIDE SEQUENCE [LARGE SCALE GENOMIC DNA]</scope>
    <source>
        <strain evidence="9 10">JCM 9731</strain>
    </source>
</reference>
<dbReference type="InterPro" id="IPR002178">
    <property type="entry name" value="PTS_EIIA_type-2_dom"/>
</dbReference>
<feature type="domain" description="HTH deoR-type" evidence="5">
    <location>
        <begin position="4"/>
        <end position="63"/>
    </location>
</feature>
<dbReference type="CDD" id="cd05568">
    <property type="entry name" value="PTS_IIB_bgl_like"/>
    <property type="match status" value="1"/>
</dbReference>
<dbReference type="InterPro" id="IPR036095">
    <property type="entry name" value="PTS_EIIB-like_sf"/>
</dbReference>
<feature type="domain" description="PRD" evidence="8">
    <location>
        <begin position="201"/>
        <end position="306"/>
    </location>
</feature>
<dbReference type="SUPFAM" id="SSF63520">
    <property type="entry name" value="PTS-regulatory domain, PRD"/>
    <property type="match status" value="2"/>
</dbReference>
<evidence type="ECO:0000313" key="10">
    <source>
        <dbReference type="Proteomes" id="UP001500782"/>
    </source>
</evidence>
<dbReference type="SUPFAM" id="SSF52794">
    <property type="entry name" value="PTS system IIB component-like"/>
    <property type="match status" value="1"/>
</dbReference>
<dbReference type="Gene3D" id="3.40.930.10">
    <property type="entry name" value="Mannitol-specific EII, Chain A"/>
    <property type="match status" value="1"/>
</dbReference>
<keyword evidence="2" id="KW-0677">Repeat</keyword>
<gene>
    <name evidence="9" type="primary">mtlR</name>
    <name evidence="9" type="ORF">GCM10008967_11390</name>
</gene>
<dbReference type="PANTHER" id="PTHR30185">
    <property type="entry name" value="CRYPTIC BETA-GLUCOSIDE BGL OPERON ANTITERMINATOR"/>
    <property type="match status" value="1"/>
</dbReference>
<dbReference type="Gene3D" id="1.10.1790.10">
    <property type="entry name" value="PRD domain"/>
    <property type="match status" value="2"/>
</dbReference>
<evidence type="ECO:0000259" key="5">
    <source>
        <dbReference type="PROSITE" id="PS51000"/>
    </source>
</evidence>
<feature type="domain" description="PRD" evidence="8">
    <location>
        <begin position="311"/>
        <end position="416"/>
    </location>
</feature>
<protein>
    <submittedName>
        <fullName evidence="9">Mannitol operon transcriptional activator MtlR</fullName>
    </submittedName>
</protein>
<evidence type="ECO:0000256" key="2">
    <source>
        <dbReference type="ARBA" id="ARBA00022737"/>
    </source>
</evidence>
<keyword evidence="1" id="KW-0808">Transferase</keyword>
<dbReference type="Proteomes" id="UP001500782">
    <property type="component" value="Unassembled WGS sequence"/>
</dbReference>
<proteinExistence type="predicted"/>
<organism evidence="9 10">
    <name type="scientific">Bacillus carboniphilus</name>
    <dbReference type="NCBI Taxonomy" id="86663"/>
    <lineage>
        <taxon>Bacteria</taxon>
        <taxon>Bacillati</taxon>
        <taxon>Bacillota</taxon>
        <taxon>Bacilli</taxon>
        <taxon>Bacillales</taxon>
        <taxon>Bacillaceae</taxon>
        <taxon>Bacillus</taxon>
    </lineage>
</organism>
<evidence type="ECO:0000259" key="8">
    <source>
        <dbReference type="PROSITE" id="PS51372"/>
    </source>
</evidence>
<keyword evidence="3" id="KW-0805">Transcription regulation</keyword>
<dbReference type="PROSITE" id="PS51000">
    <property type="entry name" value="HTH_DEOR_2"/>
    <property type="match status" value="1"/>
</dbReference>
<dbReference type="SUPFAM" id="SSF55804">
    <property type="entry name" value="Phoshotransferase/anion transport protein"/>
    <property type="match status" value="1"/>
</dbReference>
<dbReference type="InterPro" id="IPR036390">
    <property type="entry name" value="WH_DNA-bd_sf"/>
</dbReference>
<dbReference type="InterPro" id="IPR036634">
    <property type="entry name" value="PRD_sf"/>
</dbReference>
<dbReference type="InterPro" id="IPR001034">
    <property type="entry name" value="DeoR_HTH"/>
</dbReference>
<dbReference type="InterPro" id="IPR013196">
    <property type="entry name" value="HTH_11"/>
</dbReference>
<accession>A0ABN0W1D7</accession>
<dbReference type="PROSITE" id="PS51094">
    <property type="entry name" value="PTS_EIIA_TYPE_2"/>
    <property type="match status" value="1"/>
</dbReference>
<dbReference type="PROSITE" id="PS51372">
    <property type="entry name" value="PRD_2"/>
    <property type="match status" value="2"/>
</dbReference>
<evidence type="ECO:0000313" key="9">
    <source>
        <dbReference type="EMBL" id="GAA0322611.1"/>
    </source>
</evidence>
<evidence type="ECO:0000256" key="1">
    <source>
        <dbReference type="ARBA" id="ARBA00022679"/>
    </source>
</evidence>
<dbReference type="RefSeq" id="WP_343797139.1">
    <property type="nucleotide sequence ID" value="NZ_BAAADJ010000011.1"/>
</dbReference>
<dbReference type="InterPro" id="IPR016152">
    <property type="entry name" value="PTrfase/Anion_transptr"/>
</dbReference>
<feature type="domain" description="PTS EIIB type-2" evidence="7">
    <location>
        <begin position="419"/>
        <end position="507"/>
    </location>
</feature>
<dbReference type="Pfam" id="PF08279">
    <property type="entry name" value="HTH_11"/>
    <property type="match status" value="2"/>
</dbReference>
<dbReference type="InterPro" id="IPR011608">
    <property type="entry name" value="PRD"/>
</dbReference>
<sequence length="698" mass="78777">MYISARERKILEHLLSKREEVTVKDIANELDVSPRTVHRDLKGVEEILKENGLTLNKKSGIGIQVAGSDENREKLTLFLFHLSHNEYTPEERQTIILSTLLDTKEPIKLVSLANDLNVTIATVSNDLNKIEEKIVPYGLHLVRKRGYGVEISGGESAKRKAMSKLIMENVDEFELISILKESIQRKASPPDDTATDRLLGLVDKKKLLVIEKQIDRIKHELPYEIADSSYIGLVVHLALAIERIQQGEEIRFEEEYLKNLKQSKEFEVARKIVDGLEEVFRIRISYGEIGYITMHLLGAKLRTDQDELLEDTSIQVGVSAQKLIRFVSNKIDVDLTKHVSLFQGLVAHLRPAIYRMKQNMGISNPLLSRIEQDYGELFLIIEEGVREVFPDIHVPSEEVGYLVMHFASALINRREENSQTVLVVCSTGIGTSKILSTKLKQEISGLKTINASLFDLNKLNLEDYDTIISTVPLKNLDQNYIVVSPLLPVDDVEKIKRSLMAPKPFQQKKKETEAANPFDTIGLLAEFEKVHHFSKAIYTVLKGFSVYNTPVEYRSIENALEYISGLLKERGIVDNEKTVLAELLKREELGGLGIPGTTLALYHARSDSVIEPSFTISRLQRPQQVPSMDGTSIEIHTILLLLAPREPGVETLEVLSGISSLIIRDESIIQLFQSGSEEELGMLLGKELRDIYKDKTNI</sequence>
<dbReference type="PROSITE" id="PS51099">
    <property type="entry name" value="PTS_EIIB_TYPE_2"/>
    <property type="match status" value="1"/>
</dbReference>
<evidence type="ECO:0000256" key="3">
    <source>
        <dbReference type="ARBA" id="ARBA00023015"/>
    </source>
</evidence>
<comment type="caution">
    <text evidence="9">The sequence shown here is derived from an EMBL/GenBank/DDBJ whole genome shotgun (WGS) entry which is preliminary data.</text>
</comment>
<evidence type="ECO:0000256" key="4">
    <source>
        <dbReference type="ARBA" id="ARBA00023163"/>
    </source>
</evidence>
<name>A0ABN0W1D7_9BACI</name>
<evidence type="ECO:0000259" key="7">
    <source>
        <dbReference type="PROSITE" id="PS51099"/>
    </source>
</evidence>
<dbReference type="InterPro" id="IPR050661">
    <property type="entry name" value="BglG_antiterminators"/>
</dbReference>
<dbReference type="InterPro" id="IPR013011">
    <property type="entry name" value="PTS_EIIB_2"/>
</dbReference>
<dbReference type="Pfam" id="PF00359">
    <property type="entry name" value="PTS_EIIA_2"/>
    <property type="match status" value="1"/>
</dbReference>
<evidence type="ECO:0000259" key="6">
    <source>
        <dbReference type="PROSITE" id="PS51094"/>
    </source>
</evidence>
<feature type="domain" description="PTS EIIA type-2" evidence="6">
    <location>
        <begin position="538"/>
        <end position="687"/>
    </location>
</feature>
<keyword evidence="4" id="KW-0804">Transcription</keyword>
<dbReference type="Gene3D" id="1.10.10.10">
    <property type="entry name" value="Winged helix-like DNA-binding domain superfamily/Winged helix DNA-binding domain"/>
    <property type="match status" value="2"/>
</dbReference>
<dbReference type="Pfam" id="PF00874">
    <property type="entry name" value="PRD"/>
    <property type="match status" value="2"/>
</dbReference>